<dbReference type="AlphaFoldDB" id="A0A4Q2D8D6"/>
<reference evidence="2 3" key="1">
    <citation type="submission" date="2019-01" db="EMBL/GenBank/DDBJ databases">
        <title>Draft genome sequence of Psathyrella aberdarensis IHI B618.</title>
        <authorList>
            <person name="Buettner E."/>
            <person name="Kellner H."/>
        </authorList>
    </citation>
    <scope>NUCLEOTIDE SEQUENCE [LARGE SCALE GENOMIC DNA]</scope>
    <source>
        <strain evidence="2 3">IHI B618</strain>
    </source>
</reference>
<keyword evidence="3" id="KW-1185">Reference proteome</keyword>
<dbReference type="EMBL" id="SDEE01000508">
    <property type="protein sequence ID" value="RXW15803.1"/>
    <property type="molecule type" value="Genomic_DNA"/>
</dbReference>
<name>A0A4Q2D8D6_9AGAR</name>
<accession>A0A4Q2D8D6</accession>
<proteinExistence type="predicted"/>
<protein>
    <submittedName>
        <fullName evidence="2">Uncharacterized protein</fullName>
    </submittedName>
</protein>
<feature type="region of interest" description="Disordered" evidence="1">
    <location>
        <begin position="1"/>
        <end position="133"/>
    </location>
</feature>
<sequence length="183" mass="19913">MIIEPSTSLGTAHPLNLDISEQSNSPPAFLDQTIRDDIPLRSSTSVDDSSGIASDDDMTSESDGSLGVDDFIVSDSDDESASDSDSFVFESDGDTDDDTDQDEGGDELLFDSEEYESAGSDSESSSSRLFAPRPVNPIPGLRDYMLTVEEGTQVFGRAYVSTKNSTLYEVNEKWYVDVLFELN</sequence>
<gene>
    <name evidence="2" type="ORF">EST38_g10047</name>
</gene>
<dbReference type="Proteomes" id="UP000290288">
    <property type="component" value="Unassembled WGS sequence"/>
</dbReference>
<feature type="compositionally biased region" description="Low complexity" evidence="1">
    <location>
        <begin position="117"/>
        <end position="127"/>
    </location>
</feature>
<feature type="compositionally biased region" description="Acidic residues" evidence="1">
    <location>
        <begin position="91"/>
        <end position="116"/>
    </location>
</feature>
<evidence type="ECO:0000313" key="2">
    <source>
        <dbReference type="EMBL" id="RXW15803.1"/>
    </source>
</evidence>
<feature type="compositionally biased region" description="Polar residues" evidence="1">
    <location>
        <begin position="1"/>
        <end position="10"/>
    </location>
</feature>
<organism evidence="2 3">
    <name type="scientific">Candolleomyces aberdarensis</name>
    <dbReference type="NCBI Taxonomy" id="2316362"/>
    <lineage>
        <taxon>Eukaryota</taxon>
        <taxon>Fungi</taxon>
        <taxon>Dikarya</taxon>
        <taxon>Basidiomycota</taxon>
        <taxon>Agaricomycotina</taxon>
        <taxon>Agaricomycetes</taxon>
        <taxon>Agaricomycetidae</taxon>
        <taxon>Agaricales</taxon>
        <taxon>Agaricineae</taxon>
        <taxon>Psathyrellaceae</taxon>
        <taxon>Candolleomyces</taxon>
    </lineage>
</organism>
<feature type="compositionally biased region" description="Polar residues" evidence="1">
    <location>
        <begin position="41"/>
        <end position="52"/>
    </location>
</feature>
<evidence type="ECO:0000313" key="3">
    <source>
        <dbReference type="Proteomes" id="UP000290288"/>
    </source>
</evidence>
<comment type="caution">
    <text evidence="2">The sequence shown here is derived from an EMBL/GenBank/DDBJ whole genome shotgun (WGS) entry which is preliminary data.</text>
</comment>
<evidence type="ECO:0000256" key="1">
    <source>
        <dbReference type="SAM" id="MobiDB-lite"/>
    </source>
</evidence>